<feature type="domain" description="Myb-like" evidence="1">
    <location>
        <begin position="208"/>
        <end position="277"/>
    </location>
</feature>
<dbReference type="Gramene" id="OB03G15650.1">
    <property type="protein sequence ID" value="OB03G15650.1"/>
    <property type="gene ID" value="OB03G15650"/>
</dbReference>
<dbReference type="AlphaFoldDB" id="J3LKI9"/>
<dbReference type="PROSITE" id="PS50090">
    <property type="entry name" value="MYB_LIKE"/>
    <property type="match status" value="1"/>
</dbReference>
<organism evidence="2">
    <name type="scientific">Oryza brachyantha</name>
    <name type="common">malo sina</name>
    <dbReference type="NCBI Taxonomy" id="4533"/>
    <lineage>
        <taxon>Eukaryota</taxon>
        <taxon>Viridiplantae</taxon>
        <taxon>Streptophyta</taxon>
        <taxon>Embryophyta</taxon>
        <taxon>Tracheophyta</taxon>
        <taxon>Spermatophyta</taxon>
        <taxon>Magnoliopsida</taxon>
        <taxon>Liliopsida</taxon>
        <taxon>Poales</taxon>
        <taxon>Poaceae</taxon>
        <taxon>BOP clade</taxon>
        <taxon>Oryzoideae</taxon>
        <taxon>Oryzeae</taxon>
        <taxon>Oryzinae</taxon>
        <taxon>Oryza</taxon>
    </lineage>
</organism>
<dbReference type="InterPro" id="IPR006912">
    <property type="entry name" value="Harbinger_derived_prot"/>
</dbReference>
<accession>J3LKI9</accession>
<name>J3LKI9_ORYBR</name>
<dbReference type="OMA" id="DIRRCHI"/>
<sequence length="524" mass="59533">MPGDEDDNPVCIGALATSSFISCVVAPSSAARDIRRCHIPNNIVDAAYFAPCAGTASTGDDVRSHCCDSGDTRFHCHDYADVCCECFPISAAIATASSPHLMVVDFFSECRSVLLQVVNFAGTVAIRSNTSEWVHPHGGFLNFLQRPHYPQPQQHGENFHLVGQIMNFNPISPPPPPSAYGTPQAVNQGMSTNDPVNIDNDEDDNVAERQVKKKYWSHEEEERLASSWLNASKDPIKGNDRKGDTFWKEVTEEFNKLGNGKYTRKTNQLKVHWTRLKSSTNDFNGFWSTVTKIHTSGYSNNMLEDEAQKMHEQKFGKPFSLVHWWRILKDEPKWSGSNNDINVLNQSTIFINELKGQAPRVQYIVNGNQHNIGYYLADGIYPEWAVFVKSIHMPITEKDKLYAEHQEGARKDIERAFGVLRRRFFILKRPARLFVRDQLQDVVLACIILHNKIVEDEKEDDIEENLDLNVAPSSATVQEPEISPDQNVPFERVLEKDSDIRDRSADFRLKKDLVEHIWNKFGRT</sequence>
<keyword evidence="3" id="KW-1185">Reference proteome</keyword>
<dbReference type="InterPro" id="IPR001005">
    <property type="entry name" value="SANT/Myb"/>
</dbReference>
<dbReference type="HOGENOM" id="CLU_520131_0_0_1"/>
<dbReference type="STRING" id="4533.J3LKI9"/>
<dbReference type="PANTHER" id="PTHR44947:SF1">
    <property type="entry name" value="OS11G0303800 PROTEIN"/>
    <property type="match status" value="1"/>
</dbReference>
<dbReference type="Proteomes" id="UP000006038">
    <property type="component" value="Chromosome 3"/>
</dbReference>
<dbReference type="PANTHER" id="PTHR44947">
    <property type="entry name" value="OS05G0501001 PROTEIN"/>
    <property type="match status" value="1"/>
</dbReference>
<evidence type="ECO:0000259" key="1">
    <source>
        <dbReference type="PROSITE" id="PS50090"/>
    </source>
</evidence>
<evidence type="ECO:0000313" key="2">
    <source>
        <dbReference type="EnsemblPlants" id="OB03G15650.1"/>
    </source>
</evidence>
<protein>
    <recommendedName>
        <fullName evidence="1">Myb-like domain-containing protein</fullName>
    </recommendedName>
</protein>
<reference evidence="2" key="2">
    <citation type="submission" date="2013-04" db="UniProtKB">
        <authorList>
            <consortium name="EnsemblPlants"/>
        </authorList>
    </citation>
    <scope>IDENTIFICATION</scope>
</reference>
<proteinExistence type="predicted"/>
<reference evidence="2" key="1">
    <citation type="journal article" date="2013" name="Nat. Commun.">
        <title>Whole-genome sequencing of Oryza brachyantha reveals mechanisms underlying Oryza genome evolution.</title>
        <authorList>
            <person name="Chen J."/>
            <person name="Huang Q."/>
            <person name="Gao D."/>
            <person name="Wang J."/>
            <person name="Lang Y."/>
            <person name="Liu T."/>
            <person name="Li B."/>
            <person name="Bai Z."/>
            <person name="Luis Goicoechea J."/>
            <person name="Liang C."/>
            <person name="Chen C."/>
            <person name="Zhang W."/>
            <person name="Sun S."/>
            <person name="Liao Y."/>
            <person name="Zhang X."/>
            <person name="Yang L."/>
            <person name="Song C."/>
            <person name="Wang M."/>
            <person name="Shi J."/>
            <person name="Liu G."/>
            <person name="Liu J."/>
            <person name="Zhou H."/>
            <person name="Zhou W."/>
            <person name="Yu Q."/>
            <person name="An N."/>
            <person name="Chen Y."/>
            <person name="Cai Q."/>
            <person name="Wang B."/>
            <person name="Liu B."/>
            <person name="Min J."/>
            <person name="Huang Y."/>
            <person name="Wu H."/>
            <person name="Li Z."/>
            <person name="Zhang Y."/>
            <person name="Yin Y."/>
            <person name="Song W."/>
            <person name="Jiang J."/>
            <person name="Jackson S.A."/>
            <person name="Wing R.A."/>
            <person name="Wang J."/>
            <person name="Chen M."/>
        </authorList>
    </citation>
    <scope>NUCLEOTIDE SEQUENCE [LARGE SCALE GENOMIC DNA]</scope>
    <source>
        <strain evidence="2">cv. IRGC 101232</strain>
    </source>
</reference>
<dbReference type="EnsemblPlants" id="OB03G15650.1">
    <property type="protein sequence ID" value="OB03G15650.1"/>
    <property type="gene ID" value="OB03G15650"/>
</dbReference>
<evidence type="ECO:0000313" key="3">
    <source>
        <dbReference type="Proteomes" id="UP000006038"/>
    </source>
</evidence>
<dbReference type="Pfam" id="PF04827">
    <property type="entry name" value="Plant_tran"/>
    <property type="match status" value="1"/>
</dbReference>